<dbReference type="PROSITE" id="PS51186">
    <property type="entry name" value="GNAT"/>
    <property type="match status" value="1"/>
</dbReference>
<gene>
    <name evidence="2" type="ORF">CBZ_35770</name>
</gene>
<reference evidence="2 3" key="1">
    <citation type="submission" date="2019-01" db="EMBL/GenBank/DDBJ databases">
        <title>Draft genome sequence of Cellulomonas takizawaensis strain TKZ-21.</title>
        <authorList>
            <person name="Yamamura H."/>
            <person name="Hayashi T."/>
            <person name="Hamada M."/>
            <person name="Serisawa Y."/>
            <person name="Matsuyama K."/>
            <person name="Nakagawa Y."/>
            <person name="Otoguro M."/>
            <person name="Yanagida F."/>
            <person name="Hayakawa M."/>
        </authorList>
    </citation>
    <scope>NUCLEOTIDE SEQUENCE [LARGE SCALE GENOMIC DNA]</scope>
    <source>
        <strain evidence="2 3">NBRC12680</strain>
    </source>
</reference>
<dbReference type="EMBL" id="BIMR01000492">
    <property type="protein sequence ID" value="GCE78521.1"/>
    <property type="molecule type" value="Genomic_DNA"/>
</dbReference>
<proteinExistence type="predicted"/>
<dbReference type="Proteomes" id="UP000289954">
    <property type="component" value="Unassembled WGS sequence"/>
</dbReference>
<dbReference type="CDD" id="cd04301">
    <property type="entry name" value="NAT_SF"/>
    <property type="match status" value="1"/>
</dbReference>
<keyword evidence="3" id="KW-1185">Reference proteome</keyword>
<dbReference type="PANTHER" id="PTHR43451">
    <property type="entry name" value="ACETYLTRANSFERASE (GNAT) FAMILY PROTEIN"/>
    <property type="match status" value="1"/>
</dbReference>
<organism evidence="2 3">
    <name type="scientific">Cellulomonas biazotea</name>
    <dbReference type="NCBI Taxonomy" id="1709"/>
    <lineage>
        <taxon>Bacteria</taxon>
        <taxon>Bacillati</taxon>
        <taxon>Actinomycetota</taxon>
        <taxon>Actinomycetes</taxon>
        <taxon>Micrococcales</taxon>
        <taxon>Cellulomonadaceae</taxon>
        <taxon>Cellulomonas</taxon>
    </lineage>
</organism>
<sequence length="156" mass="17066">MTPLLRPYADDDAQATLDVFLAAVRTTAAADYAPEQVAAWAPDDLDVEVWGRRRAALRTVVAEVDGRVAGFSDVDADGYVDMMFVAPWAGRTGVGSALLTWAHDEAVRLGATSMTTRASITARPFFEAHGFHVEQEHHPVRRGVTLTNYAMRRPLP</sequence>
<dbReference type="InterPro" id="IPR016181">
    <property type="entry name" value="Acyl_CoA_acyltransferase"/>
</dbReference>
<dbReference type="InterPro" id="IPR052564">
    <property type="entry name" value="N-acetyltrans/Recomb-assoc"/>
</dbReference>
<dbReference type="GO" id="GO:0016747">
    <property type="term" value="F:acyltransferase activity, transferring groups other than amino-acyl groups"/>
    <property type="evidence" value="ECO:0007669"/>
    <property type="project" value="InterPro"/>
</dbReference>
<dbReference type="OrthoDB" id="9812192at2"/>
<name>A0A402DWK7_9CELL</name>
<dbReference type="RefSeq" id="WP_130783236.1">
    <property type="nucleotide sequence ID" value="NZ_BIMR01000492.1"/>
</dbReference>
<dbReference type="Pfam" id="PF13673">
    <property type="entry name" value="Acetyltransf_10"/>
    <property type="match status" value="1"/>
</dbReference>
<keyword evidence="2" id="KW-0808">Transferase</keyword>
<comment type="caution">
    <text evidence="2">The sequence shown here is derived from an EMBL/GenBank/DDBJ whole genome shotgun (WGS) entry which is preliminary data.</text>
</comment>
<protein>
    <submittedName>
        <fullName evidence="2">Acetyltransferase</fullName>
    </submittedName>
</protein>
<accession>A0A402DWK7</accession>
<dbReference type="AlphaFoldDB" id="A0A402DWK7"/>
<dbReference type="PANTHER" id="PTHR43451:SF1">
    <property type="entry name" value="ACETYLTRANSFERASE"/>
    <property type="match status" value="1"/>
</dbReference>
<dbReference type="Gene3D" id="3.40.630.30">
    <property type="match status" value="1"/>
</dbReference>
<evidence type="ECO:0000313" key="3">
    <source>
        <dbReference type="Proteomes" id="UP000289954"/>
    </source>
</evidence>
<feature type="domain" description="N-acetyltransferase" evidence="1">
    <location>
        <begin position="3"/>
        <end position="156"/>
    </location>
</feature>
<evidence type="ECO:0000313" key="2">
    <source>
        <dbReference type="EMBL" id="GCE78521.1"/>
    </source>
</evidence>
<dbReference type="InterPro" id="IPR000182">
    <property type="entry name" value="GNAT_dom"/>
</dbReference>
<dbReference type="SUPFAM" id="SSF55729">
    <property type="entry name" value="Acyl-CoA N-acyltransferases (Nat)"/>
    <property type="match status" value="1"/>
</dbReference>
<evidence type="ECO:0000259" key="1">
    <source>
        <dbReference type="PROSITE" id="PS51186"/>
    </source>
</evidence>